<dbReference type="Proteomes" id="UP001059196">
    <property type="component" value="Segment"/>
</dbReference>
<organism evidence="1 2">
    <name type="scientific">Bacillus phage B13</name>
    <dbReference type="NCBI Taxonomy" id="2969659"/>
    <lineage>
        <taxon>Viruses</taxon>
        <taxon>Duplodnaviria</taxon>
        <taxon>Heunggongvirae</taxon>
        <taxon>Uroviricota</taxon>
        <taxon>Caudoviricetes</taxon>
        <taxon>Bunatrivirus</taxon>
        <taxon>Bunatrivirus B13</taxon>
    </lineage>
</organism>
<protein>
    <submittedName>
        <fullName evidence="1">Uncharacterized protein</fullName>
    </submittedName>
</protein>
<dbReference type="EMBL" id="OP066531">
    <property type="protein sequence ID" value="UUW40227.1"/>
    <property type="molecule type" value="Genomic_DNA"/>
</dbReference>
<evidence type="ECO:0000313" key="1">
    <source>
        <dbReference type="EMBL" id="UUW40227.1"/>
    </source>
</evidence>
<proteinExistence type="predicted"/>
<evidence type="ECO:0000313" key="2">
    <source>
        <dbReference type="Proteomes" id="UP001059196"/>
    </source>
</evidence>
<reference evidence="1" key="1">
    <citation type="submission" date="2022-07" db="EMBL/GenBank/DDBJ databases">
        <authorList>
            <person name="Kazantseva O.A."/>
            <person name="Piligrimova E.G."/>
            <person name="Shadrin A.M."/>
        </authorList>
    </citation>
    <scope>NUCLEOTIDE SEQUENCE</scope>
</reference>
<gene>
    <name evidence="1" type="ORF">phageB13_41</name>
</gene>
<keyword evidence="2" id="KW-1185">Reference proteome</keyword>
<sequence>MRNPYDYYITPEEYEAAAKNGISYELLTRRIRNFGWDKDIAMTKPSRYNATKWINIKEIALKNGISRATYTARIKKGWRLIDAISKPPIDKYQALKLAEQVNSKCQNKVLTDEQAEQAALNGISYSTARDRVRRLNWTVEEAITTPVLTPSECAKRAKEASPWSKIVIPSREEILKRRKLTYIAN</sequence>
<accession>A0A9E7TIS2</accession>
<name>A0A9E7TIS2_9CAUD</name>